<evidence type="ECO:0000256" key="2">
    <source>
        <dbReference type="ARBA" id="ARBA00023155"/>
    </source>
</evidence>
<evidence type="ECO:0000256" key="3">
    <source>
        <dbReference type="ARBA" id="ARBA00023242"/>
    </source>
</evidence>
<dbReference type="PANTHER" id="PTHR24324">
    <property type="entry name" value="HOMEOBOX PROTEIN HHEX"/>
    <property type="match status" value="1"/>
</dbReference>
<gene>
    <name evidence="8" type="ORF">JVT61DRAFT_5286</name>
</gene>
<keyword evidence="9" id="KW-1185">Reference proteome</keyword>
<protein>
    <recommendedName>
        <fullName evidence="7">Homeobox domain-containing protein</fullName>
    </recommendedName>
</protein>
<dbReference type="SUPFAM" id="SSF46689">
    <property type="entry name" value="Homeodomain-like"/>
    <property type="match status" value="1"/>
</dbReference>
<dbReference type="Proteomes" id="UP000683000">
    <property type="component" value="Unassembled WGS sequence"/>
</dbReference>
<feature type="domain" description="Homeobox" evidence="7">
    <location>
        <begin position="13"/>
        <end position="67"/>
    </location>
</feature>
<feature type="compositionally biased region" description="Polar residues" evidence="6">
    <location>
        <begin position="210"/>
        <end position="219"/>
    </location>
</feature>
<keyword evidence="2 4" id="KW-0371">Homeobox</keyword>
<evidence type="ECO:0000313" key="9">
    <source>
        <dbReference type="Proteomes" id="UP000683000"/>
    </source>
</evidence>
<dbReference type="Pfam" id="PF00046">
    <property type="entry name" value="Homeodomain"/>
    <property type="match status" value="1"/>
</dbReference>
<organism evidence="8 9">
    <name type="scientific">Boletus reticuloceps</name>
    <dbReference type="NCBI Taxonomy" id="495285"/>
    <lineage>
        <taxon>Eukaryota</taxon>
        <taxon>Fungi</taxon>
        <taxon>Dikarya</taxon>
        <taxon>Basidiomycota</taxon>
        <taxon>Agaricomycotina</taxon>
        <taxon>Agaricomycetes</taxon>
        <taxon>Agaricomycetidae</taxon>
        <taxon>Boletales</taxon>
        <taxon>Boletineae</taxon>
        <taxon>Boletaceae</taxon>
        <taxon>Boletoideae</taxon>
        <taxon>Boletus</taxon>
    </lineage>
</organism>
<comment type="caution">
    <text evidence="8">The sequence shown here is derived from an EMBL/GenBank/DDBJ whole genome shotgun (WGS) entry which is preliminary data.</text>
</comment>
<proteinExistence type="predicted"/>
<dbReference type="EMBL" id="JAGFBS010000002">
    <property type="protein sequence ID" value="KAG6380894.1"/>
    <property type="molecule type" value="Genomic_DNA"/>
</dbReference>
<accession>A0A8I2YZH9</accession>
<dbReference type="GO" id="GO:0030154">
    <property type="term" value="P:cell differentiation"/>
    <property type="evidence" value="ECO:0007669"/>
    <property type="project" value="TreeGrafter"/>
</dbReference>
<dbReference type="CDD" id="cd00086">
    <property type="entry name" value="homeodomain"/>
    <property type="match status" value="1"/>
</dbReference>
<name>A0A8I2YZH9_9AGAM</name>
<keyword evidence="1 4" id="KW-0238">DNA-binding</keyword>
<feature type="region of interest" description="Disordered" evidence="6">
    <location>
        <begin position="57"/>
        <end position="87"/>
    </location>
</feature>
<evidence type="ECO:0000256" key="5">
    <source>
        <dbReference type="RuleBase" id="RU000682"/>
    </source>
</evidence>
<comment type="subcellular location">
    <subcellularLocation>
        <location evidence="4 5">Nucleus</location>
    </subcellularLocation>
</comment>
<dbReference type="PANTHER" id="PTHR24324:SF9">
    <property type="entry name" value="HOMEOBOX DOMAIN-CONTAINING PROTEIN"/>
    <property type="match status" value="1"/>
</dbReference>
<evidence type="ECO:0000256" key="6">
    <source>
        <dbReference type="SAM" id="MobiDB-lite"/>
    </source>
</evidence>
<sequence length="243" mass="27501">MTSLQESYVPYVRRRNTPAQLTALQQLFDAVPHPTRAQRQALAIDIGMELKSVTNWFQNRRQTSRKKSRSSSENDPPRTRRSNTPLDRSKISLDCIATLSERPSLTLQLNSQRIPFTPRKSHVQHKDPSSPLELWTHMLSSPVVPPFAPDPEEVRLAALSSRAKTLCPLEWACLKARQKKWADEDTDRLPTHPEVDEDGTESKAIDLESSDASGNSLFSRPNMMPQFEDVEAALTLLGFKTRS</sequence>
<dbReference type="InterPro" id="IPR009057">
    <property type="entry name" value="Homeodomain-like_sf"/>
</dbReference>
<feature type="DNA-binding region" description="Homeobox" evidence="4">
    <location>
        <begin position="15"/>
        <end position="68"/>
    </location>
</feature>
<dbReference type="GO" id="GO:0005634">
    <property type="term" value="C:nucleus"/>
    <property type="evidence" value="ECO:0007669"/>
    <property type="project" value="UniProtKB-SubCell"/>
</dbReference>
<dbReference type="SMART" id="SM00389">
    <property type="entry name" value="HOX"/>
    <property type="match status" value="1"/>
</dbReference>
<feature type="region of interest" description="Disordered" evidence="6">
    <location>
        <begin position="182"/>
        <end position="222"/>
    </location>
</feature>
<dbReference type="InterPro" id="IPR001356">
    <property type="entry name" value="HD"/>
</dbReference>
<dbReference type="GO" id="GO:0000981">
    <property type="term" value="F:DNA-binding transcription factor activity, RNA polymerase II-specific"/>
    <property type="evidence" value="ECO:0007669"/>
    <property type="project" value="InterPro"/>
</dbReference>
<dbReference type="Gene3D" id="1.10.10.60">
    <property type="entry name" value="Homeodomain-like"/>
    <property type="match status" value="1"/>
</dbReference>
<reference evidence="8" key="1">
    <citation type="submission" date="2021-03" db="EMBL/GenBank/DDBJ databases">
        <title>Evolutionary innovations through gain and loss of genes in the ectomycorrhizal Boletales.</title>
        <authorList>
            <person name="Wu G."/>
            <person name="Miyauchi S."/>
            <person name="Morin E."/>
            <person name="Yang Z.-L."/>
            <person name="Xu J."/>
            <person name="Martin F.M."/>
        </authorList>
    </citation>
    <scope>NUCLEOTIDE SEQUENCE</scope>
    <source>
        <strain evidence="8">BR01</strain>
    </source>
</reference>
<evidence type="ECO:0000256" key="1">
    <source>
        <dbReference type="ARBA" id="ARBA00023125"/>
    </source>
</evidence>
<feature type="compositionally biased region" description="Basic and acidic residues" evidence="6">
    <location>
        <begin position="182"/>
        <end position="206"/>
    </location>
</feature>
<dbReference type="AlphaFoldDB" id="A0A8I2YZH9"/>
<dbReference type="InterPro" id="IPR017970">
    <property type="entry name" value="Homeobox_CS"/>
</dbReference>
<dbReference type="OrthoDB" id="6159439at2759"/>
<dbReference type="InterPro" id="IPR051000">
    <property type="entry name" value="Homeobox_DNA-bind_prot"/>
</dbReference>
<dbReference type="PROSITE" id="PS00027">
    <property type="entry name" value="HOMEOBOX_1"/>
    <property type="match status" value="1"/>
</dbReference>
<keyword evidence="3 4" id="KW-0539">Nucleus</keyword>
<dbReference type="GO" id="GO:0000978">
    <property type="term" value="F:RNA polymerase II cis-regulatory region sequence-specific DNA binding"/>
    <property type="evidence" value="ECO:0007669"/>
    <property type="project" value="TreeGrafter"/>
</dbReference>
<evidence type="ECO:0000313" key="8">
    <source>
        <dbReference type="EMBL" id="KAG6380894.1"/>
    </source>
</evidence>
<dbReference type="PROSITE" id="PS50071">
    <property type="entry name" value="HOMEOBOX_2"/>
    <property type="match status" value="1"/>
</dbReference>
<evidence type="ECO:0000259" key="7">
    <source>
        <dbReference type="PROSITE" id="PS50071"/>
    </source>
</evidence>
<evidence type="ECO:0000256" key="4">
    <source>
        <dbReference type="PROSITE-ProRule" id="PRU00108"/>
    </source>
</evidence>